<gene>
    <name evidence="1" type="ORF">NGB36_32630</name>
</gene>
<comment type="caution">
    <text evidence="1">The sequence shown here is derived from an EMBL/GenBank/DDBJ whole genome shotgun (WGS) entry which is preliminary data.</text>
</comment>
<reference evidence="1" key="1">
    <citation type="submission" date="2022-06" db="EMBL/GenBank/DDBJ databases">
        <title>Draft genome sequence of Streptomyces sp. RB6PN25 isolated from peat swamp forest in Thailand.</title>
        <authorList>
            <person name="Duangmal K."/>
            <person name="Klaysubun C."/>
        </authorList>
    </citation>
    <scope>NUCLEOTIDE SEQUENCE</scope>
    <source>
        <strain evidence="1">RB6PN25</strain>
    </source>
</reference>
<keyword evidence="2" id="KW-1185">Reference proteome</keyword>
<dbReference type="RefSeq" id="WP_255924307.1">
    <property type="nucleotide sequence ID" value="NZ_JANFNG010000058.1"/>
</dbReference>
<dbReference type="EMBL" id="JANFNG010000058">
    <property type="protein sequence ID" value="MCQ4085182.1"/>
    <property type="molecule type" value="Genomic_DNA"/>
</dbReference>
<name>A0ABT1Q5I6_9ACTN</name>
<sequence length="77" mass="8578">MDSDGQLDLYRVVADRLKEAHSRVRSLHAPEDVRLALIRKLLVITAAAKHDVAGAAQRLDRLMRDLDEGRFPDDGSA</sequence>
<dbReference type="Proteomes" id="UP001057702">
    <property type="component" value="Unassembled WGS sequence"/>
</dbReference>
<accession>A0ABT1Q5I6</accession>
<proteinExistence type="predicted"/>
<protein>
    <submittedName>
        <fullName evidence="1">Uncharacterized protein</fullName>
    </submittedName>
</protein>
<evidence type="ECO:0000313" key="2">
    <source>
        <dbReference type="Proteomes" id="UP001057702"/>
    </source>
</evidence>
<organism evidence="1 2">
    <name type="scientific">Streptomyces humicola</name>
    <dbReference type="NCBI Taxonomy" id="2953240"/>
    <lineage>
        <taxon>Bacteria</taxon>
        <taxon>Bacillati</taxon>
        <taxon>Actinomycetota</taxon>
        <taxon>Actinomycetes</taxon>
        <taxon>Kitasatosporales</taxon>
        <taxon>Streptomycetaceae</taxon>
        <taxon>Streptomyces</taxon>
    </lineage>
</organism>
<evidence type="ECO:0000313" key="1">
    <source>
        <dbReference type="EMBL" id="MCQ4085182.1"/>
    </source>
</evidence>